<feature type="compositionally biased region" description="Basic and acidic residues" evidence="1">
    <location>
        <begin position="275"/>
        <end position="284"/>
    </location>
</feature>
<gene>
    <name evidence="3" type="ordered locus">FRAAL1770</name>
</gene>
<dbReference type="Proteomes" id="UP000000657">
    <property type="component" value="Chromosome"/>
</dbReference>
<proteinExistence type="predicted"/>
<feature type="region of interest" description="Disordered" evidence="1">
    <location>
        <begin position="275"/>
        <end position="302"/>
    </location>
</feature>
<reference evidence="3 4" key="1">
    <citation type="journal article" date="2007" name="Genome Res.">
        <title>Genome characteristics of facultatively symbiotic Frankia sp. strains reflect host range and host plant biogeography.</title>
        <authorList>
            <person name="Normand P."/>
            <person name="Lapierre P."/>
            <person name="Tisa L.S."/>
            <person name="Gogarten J.P."/>
            <person name="Alloisio N."/>
            <person name="Bagnarol E."/>
            <person name="Bassi C.A."/>
            <person name="Berry A.M."/>
            <person name="Bickhart D.M."/>
            <person name="Choisne N."/>
            <person name="Couloux A."/>
            <person name="Cournoyer B."/>
            <person name="Cruveiller S."/>
            <person name="Daubin V."/>
            <person name="Demange N."/>
            <person name="Francino M.P."/>
            <person name="Goltsman E."/>
            <person name="Huang Y."/>
            <person name="Kopp O.R."/>
            <person name="Labarre L."/>
            <person name="Lapidus A."/>
            <person name="Lavire C."/>
            <person name="Marechal J."/>
            <person name="Martinez M."/>
            <person name="Mastronunzio J.E."/>
            <person name="Mullin B.C."/>
            <person name="Niemann J."/>
            <person name="Pujic P."/>
            <person name="Rawnsley T."/>
            <person name="Rouy Z."/>
            <person name="Schenowitz C."/>
            <person name="Sellstedt A."/>
            <person name="Tavares F."/>
            <person name="Tomkins J.P."/>
            <person name="Vallenet D."/>
            <person name="Valverde C."/>
            <person name="Wall L.G."/>
            <person name="Wang Y."/>
            <person name="Medigue C."/>
            <person name="Benson D.R."/>
        </authorList>
    </citation>
    <scope>NUCLEOTIDE SEQUENCE [LARGE SCALE GENOMIC DNA]</scope>
    <source>
        <strain evidence="4">DSM 45986 / CECT 9034 / ACN14a</strain>
    </source>
</reference>
<organism evidence="3 4">
    <name type="scientific">Frankia alni (strain DSM 45986 / CECT 9034 / ACN14a)</name>
    <dbReference type="NCBI Taxonomy" id="326424"/>
    <lineage>
        <taxon>Bacteria</taxon>
        <taxon>Bacillati</taxon>
        <taxon>Actinomycetota</taxon>
        <taxon>Actinomycetes</taxon>
        <taxon>Frankiales</taxon>
        <taxon>Frankiaceae</taxon>
        <taxon>Frankia</taxon>
    </lineage>
</organism>
<dbReference type="AlphaFoldDB" id="Q0RPV7"/>
<evidence type="ECO:0000313" key="4">
    <source>
        <dbReference type="Proteomes" id="UP000000657"/>
    </source>
</evidence>
<dbReference type="InterPro" id="IPR046748">
    <property type="entry name" value="HipA_2"/>
</dbReference>
<dbReference type="eggNOG" id="COG1718">
    <property type="taxonomic scope" value="Bacteria"/>
</dbReference>
<dbReference type="KEGG" id="fal:FRAAL1770"/>
<keyword evidence="4" id="KW-1185">Reference proteome</keyword>
<dbReference type="EMBL" id="CT573213">
    <property type="protein sequence ID" value="CAJ60422.1"/>
    <property type="molecule type" value="Genomic_DNA"/>
</dbReference>
<dbReference type="HOGENOM" id="CLU_075702_0_0_11"/>
<evidence type="ECO:0000259" key="2">
    <source>
        <dbReference type="Pfam" id="PF20613"/>
    </source>
</evidence>
<protein>
    <recommendedName>
        <fullName evidence="2">HipA-like kinase domain-containing protein</fullName>
    </recommendedName>
</protein>
<accession>Q0RPV7</accession>
<name>Q0RPV7_FRAAA</name>
<sequence length="302" mass="32172">MRHVTAVRYATPLREGGSLPGLMEGDDLGTWVVKFSGAGQGPKALVAEVIVGELARELGLAVPELVGIDVDPELGRTEPDQEVQDLLRASAGLNLGMDYLPGSITYDPLAFDVAPETAAQVLWLDALTLNVDRSWRNPNLLVWGGRLWLIDHGAALYPHHDWASAASAAGRVLPGIADHVLLPAVAAHPATFTAADAALAPRIDAQLLTAVLDRVPDAWLDVPRADYVHWLLARLEARTTTRDAVTAALAQARPATEVAPGARVAAAMVASRRRDATGRPDWLRAGDWLRTGGTAPTESRDA</sequence>
<dbReference type="Pfam" id="PF20613">
    <property type="entry name" value="HipA_2"/>
    <property type="match status" value="1"/>
</dbReference>
<evidence type="ECO:0000256" key="1">
    <source>
        <dbReference type="SAM" id="MobiDB-lite"/>
    </source>
</evidence>
<evidence type="ECO:0000313" key="3">
    <source>
        <dbReference type="EMBL" id="CAJ60422.1"/>
    </source>
</evidence>
<feature type="domain" description="HipA-like kinase" evidence="2">
    <location>
        <begin position="13"/>
        <end position="161"/>
    </location>
</feature>
<dbReference type="STRING" id="326424.FRAAL1770"/>